<dbReference type="SMART" id="SM00848">
    <property type="entry name" value="Inhibitor_I29"/>
    <property type="match status" value="1"/>
</dbReference>
<evidence type="ECO:0000256" key="1">
    <source>
        <dbReference type="ARBA" id="ARBA00008455"/>
    </source>
</evidence>
<dbReference type="AlphaFoldDB" id="F2E606"/>
<feature type="chain" id="PRO_5018674709" evidence="4">
    <location>
        <begin position="17"/>
        <end position="329"/>
    </location>
</feature>
<proteinExistence type="evidence at transcript level"/>
<dbReference type="GO" id="GO:0008234">
    <property type="term" value="F:cysteine-type peptidase activity"/>
    <property type="evidence" value="ECO:0007669"/>
    <property type="project" value="InterPro"/>
</dbReference>
<evidence type="ECO:0000256" key="2">
    <source>
        <dbReference type="ARBA" id="ARBA00022729"/>
    </source>
</evidence>
<evidence type="ECO:0000256" key="4">
    <source>
        <dbReference type="SAM" id="SignalP"/>
    </source>
</evidence>
<accession>F2E606</accession>
<dbReference type="InterPro" id="IPR038765">
    <property type="entry name" value="Papain-like_cys_pep_sf"/>
</dbReference>
<dbReference type="PROSITE" id="PS00139">
    <property type="entry name" value="THIOL_PROTEASE_CYS"/>
    <property type="match status" value="1"/>
</dbReference>
<evidence type="ECO:0000256" key="3">
    <source>
        <dbReference type="ARBA" id="ARBA00023157"/>
    </source>
</evidence>
<dbReference type="PROSITE" id="PS00639">
    <property type="entry name" value="THIOL_PROTEASE_HIS"/>
    <property type="match status" value="1"/>
</dbReference>
<dbReference type="InterPro" id="IPR013201">
    <property type="entry name" value="Prot_inhib_I29"/>
</dbReference>
<reference evidence="7" key="1">
    <citation type="journal article" date="2011" name="Plant Physiol.">
        <title>Comprehensive sequence analysis of 24,783 barley full-length cDNAs derived from 12 clone libraries.</title>
        <authorList>
            <person name="Matsumoto T."/>
            <person name="Tanaka T."/>
            <person name="Sakai H."/>
            <person name="Amano N."/>
            <person name="Kanamori H."/>
            <person name="Kurita K."/>
            <person name="Kikuta A."/>
            <person name="Kamiya K."/>
            <person name="Yamamoto M."/>
            <person name="Ikawa H."/>
            <person name="Fujii N."/>
            <person name="Hori K."/>
            <person name="Itoh T."/>
            <person name="Sato K."/>
        </authorList>
    </citation>
    <scope>NUCLEOTIDE SEQUENCE</scope>
    <source>
        <tissue evidence="7">Shoot and root</tissue>
    </source>
</reference>
<evidence type="ECO:0000259" key="5">
    <source>
        <dbReference type="SMART" id="SM00645"/>
    </source>
</evidence>
<protein>
    <submittedName>
        <fullName evidence="7">Predicted protein</fullName>
    </submittedName>
</protein>
<dbReference type="CDD" id="cd02248">
    <property type="entry name" value="Peptidase_C1A"/>
    <property type="match status" value="1"/>
</dbReference>
<evidence type="ECO:0000259" key="6">
    <source>
        <dbReference type="SMART" id="SM00848"/>
    </source>
</evidence>
<dbReference type="SUPFAM" id="SSF54001">
    <property type="entry name" value="Cysteine proteinases"/>
    <property type="match status" value="1"/>
</dbReference>
<dbReference type="InterPro" id="IPR039417">
    <property type="entry name" value="Peptidase_C1A_papain-like"/>
</dbReference>
<dbReference type="InterPro" id="IPR013128">
    <property type="entry name" value="Peptidase_C1A"/>
</dbReference>
<sequence>MKAILLLALIAVSAFAYSAQYEELNLLWSTWKNLHNKQYGVGEEAARFAIFVDNYNKVTQYNAEHSNVKLRLNLFADMTSAEFKHKQVGSAFFEDNEEFVKENTIKYEAIAYPGSVDWRNNNAVTPVKNQGQCGSCWTFSTTGVVEGFHAIKTGQLVSFSGQQIVDCASGAGQGCSGGWPYLAIQYAAQYGLEQESTYPYTAENGQCQYNAGQATKANSGYSFVTNYNVDALKSAIATMPVSVLVEADQNVFQFYSSGVLGANDGCGSTLDHAVLAVGYGSIDGQDAFFVKNSWGDSWGQAGYIYLSTDGSANGGAGVCGVLSQPVVPN</sequence>
<feature type="domain" description="Peptidase C1A papain C-terminal" evidence="5">
    <location>
        <begin position="112"/>
        <end position="329"/>
    </location>
</feature>
<dbReference type="GO" id="GO:0006508">
    <property type="term" value="P:proteolysis"/>
    <property type="evidence" value="ECO:0007669"/>
    <property type="project" value="InterPro"/>
</dbReference>
<dbReference type="Gene3D" id="3.90.70.10">
    <property type="entry name" value="Cysteine proteinases"/>
    <property type="match status" value="1"/>
</dbReference>
<dbReference type="SMART" id="SM00645">
    <property type="entry name" value="Pept_C1"/>
    <property type="match status" value="1"/>
</dbReference>
<dbReference type="InterPro" id="IPR000668">
    <property type="entry name" value="Peptidase_C1A_C"/>
</dbReference>
<dbReference type="Pfam" id="PF00112">
    <property type="entry name" value="Peptidase_C1"/>
    <property type="match status" value="1"/>
</dbReference>
<name>F2E606_HORVV</name>
<dbReference type="InterPro" id="IPR025660">
    <property type="entry name" value="Pept_his_AS"/>
</dbReference>
<organism evidence="7">
    <name type="scientific">Hordeum vulgare subsp. vulgare</name>
    <name type="common">Domesticated barley</name>
    <dbReference type="NCBI Taxonomy" id="112509"/>
    <lineage>
        <taxon>Eukaryota</taxon>
        <taxon>Viridiplantae</taxon>
        <taxon>Streptophyta</taxon>
        <taxon>Embryophyta</taxon>
        <taxon>Tracheophyta</taxon>
        <taxon>Spermatophyta</taxon>
        <taxon>Magnoliopsida</taxon>
        <taxon>Liliopsida</taxon>
        <taxon>Poales</taxon>
        <taxon>Poaceae</taxon>
        <taxon>BOP clade</taxon>
        <taxon>Pooideae</taxon>
        <taxon>Triticodae</taxon>
        <taxon>Triticeae</taxon>
        <taxon>Hordeinae</taxon>
        <taxon>Hordeum</taxon>
    </lineage>
</organism>
<keyword evidence="2 4" id="KW-0732">Signal</keyword>
<comment type="similarity">
    <text evidence="1">Belongs to the peptidase C1 family.</text>
</comment>
<dbReference type="PRINTS" id="PR00705">
    <property type="entry name" value="PAPAIN"/>
</dbReference>
<evidence type="ECO:0000313" key="7">
    <source>
        <dbReference type="EMBL" id="BAK02778.1"/>
    </source>
</evidence>
<dbReference type="Pfam" id="PF08246">
    <property type="entry name" value="Inhibitor_I29"/>
    <property type="match status" value="1"/>
</dbReference>
<keyword evidence="3" id="KW-1015">Disulfide bond</keyword>
<dbReference type="PANTHER" id="PTHR12411">
    <property type="entry name" value="CYSTEINE PROTEASE FAMILY C1-RELATED"/>
    <property type="match status" value="1"/>
</dbReference>
<dbReference type="InterPro" id="IPR000169">
    <property type="entry name" value="Pept_cys_AS"/>
</dbReference>
<feature type="signal peptide" evidence="4">
    <location>
        <begin position="1"/>
        <end position="16"/>
    </location>
</feature>
<feature type="domain" description="Cathepsin propeptide inhibitor" evidence="6">
    <location>
        <begin position="28"/>
        <end position="83"/>
    </location>
</feature>
<dbReference type="EMBL" id="AK371580">
    <property type="protein sequence ID" value="BAK02778.1"/>
    <property type="molecule type" value="mRNA"/>
</dbReference>
<dbReference type="FunFam" id="3.90.70.10:FF:000332">
    <property type="entry name" value="Cathepsin L1"/>
    <property type="match status" value="1"/>
</dbReference>